<proteinExistence type="predicted"/>
<comment type="caution">
    <text evidence="2">The sequence shown here is derived from an EMBL/GenBank/DDBJ whole genome shotgun (WGS) entry which is preliminary data.</text>
</comment>
<dbReference type="RefSeq" id="WP_249293484.1">
    <property type="nucleotide sequence ID" value="NZ_JACRSV010000001.1"/>
</dbReference>
<evidence type="ECO:0000256" key="1">
    <source>
        <dbReference type="SAM" id="SignalP"/>
    </source>
</evidence>
<name>A0A926E2L9_9FIRM</name>
<dbReference type="EMBL" id="JACRSV010000001">
    <property type="protein sequence ID" value="MBC8558593.1"/>
    <property type="molecule type" value="Genomic_DNA"/>
</dbReference>
<dbReference type="AlphaFoldDB" id="A0A926E2L9"/>
<accession>A0A926E2L9</accession>
<feature type="chain" id="PRO_5039036308" evidence="1">
    <location>
        <begin position="20"/>
        <end position="188"/>
    </location>
</feature>
<keyword evidence="3" id="KW-1185">Reference proteome</keyword>
<dbReference type="PROSITE" id="PS51257">
    <property type="entry name" value="PROKAR_LIPOPROTEIN"/>
    <property type="match status" value="1"/>
</dbReference>
<reference evidence="2" key="1">
    <citation type="submission" date="2020-08" db="EMBL/GenBank/DDBJ databases">
        <title>Genome public.</title>
        <authorList>
            <person name="Liu C."/>
            <person name="Sun Q."/>
        </authorList>
    </citation>
    <scope>NUCLEOTIDE SEQUENCE</scope>
    <source>
        <strain evidence="2">NSJ-33</strain>
    </source>
</reference>
<evidence type="ECO:0000313" key="2">
    <source>
        <dbReference type="EMBL" id="MBC8558593.1"/>
    </source>
</evidence>
<organism evidence="2 3">
    <name type="scientific">Fumia xinanensis</name>
    <dbReference type="NCBI Taxonomy" id="2763659"/>
    <lineage>
        <taxon>Bacteria</taxon>
        <taxon>Bacillati</taxon>
        <taxon>Bacillota</taxon>
        <taxon>Clostridia</taxon>
        <taxon>Eubacteriales</taxon>
        <taxon>Oscillospiraceae</taxon>
        <taxon>Fumia</taxon>
    </lineage>
</organism>
<protein>
    <submittedName>
        <fullName evidence="2">Uncharacterized protein</fullName>
    </submittedName>
</protein>
<dbReference type="Proteomes" id="UP000610760">
    <property type="component" value="Unassembled WGS sequence"/>
</dbReference>
<sequence>MKKAICVFIGALCCVGMTACSIIEDLSSSLSDTQSSVSQIESGESSKQQKTAGNQTSIFRSITAKNGDPITGAFDVSLSETDAIFLYIEAQEEMNVRMNFTYTTHDEPGVTLGYCMEDGERTTFDLKSATDPAYEGLWTTKEVTLKKGMNVFYLSGDDVSCKMRFKISGIDQTKVTYIGAFPREELVA</sequence>
<feature type="signal peptide" evidence="1">
    <location>
        <begin position="1"/>
        <end position="19"/>
    </location>
</feature>
<keyword evidence="1" id="KW-0732">Signal</keyword>
<gene>
    <name evidence="2" type="ORF">H8710_00785</name>
</gene>
<evidence type="ECO:0000313" key="3">
    <source>
        <dbReference type="Proteomes" id="UP000610760"/>
    </source>
</evidence>